<dbReference type="SUPFAM" id="SSF52777">
    <property type="entry name" value="CoA-dependent acyltransferases"/>
    <property type="match status" value="2"/>
</dbReference>
<dbReference type="GO" id="GO:0006635">
    <property type="term" value="P:fatty acid beta-oxidation"/>
    <property type="evidence" value="ECO:0007669"/>
    <property type="project" value="UniProtKB-UniPathway"/>
</dbReference>
<dbReference type="GO" id="GO:0043005">
    <property type="term" value="C:neuron projection"/>
    <property type="evidence" value="ECO:0007669"/>
    <property type="project" value="TreeGrafter"/>
</dbReference>
<evidence type="ECO:0000256" key="6">
    <source>
        <dbReference type="ARBA" id="ARBA00022979"/>
    </source>
</evidence>
<evidence type="ECO:0000256" key="5">
    <source>
        <dbReference type="ARBA" id="ARBA00022832"/>
    </source>
</evidence>
<keyword evidence="8" id="KW-0012">Acyltransferase</keyword>
<feature type="region of interest" description="Disordered" evidence="13">
    <location>
        <begin position="348"/>
        <end position="404"/>
    </location>
</feature>
<comment type="caution">
    <text evidence="15">The sequence shown here is derived from an EMBL/GenBank/DDBJ whole genome shotgun (WGS) entry which is preliminary data.</text>
</comment>
<keyword evidence="16" id="KW-1185">Reference proteome</keyword>
<keyword evidence="5" id="KW-0276">Fatty acid metabolism</keyword>
<feature type="compositionally biased region" description="Polar residues" evidence="13">
    <location>
        <begin position="359"/>
        <end position="376"/>
    </location>
</feature>
<accession>A0A1D1VDR8</accession>
<dbReference type="Gene3D" id="3.30.559.70">
    <property type="entry name" value="Choline/Carnitine o-acyltransferase, domain 2"/>
    <property type="match status" value="1"/>
</dbReference>
<dbReference type="AlphaFoldDB" id="A0A1D1VDR8"/>
<evidence type="ECO:0000256" key="7">
    <source>
        <dbReference type="ARBA" id="ARBA00023098"/>
    </source>
</evidence>
<dbReference type="InterPro" id="IPR039551">
    <property type="entry name" value="Cho/carn_acyl_trans"/>
</dbReference>
<dbReference type="GO" id="GO:0004102">
    <property type="term" value="F:choline O-acetyltransferase activity"/>
    <property type="evidence" value="ECO:0007669"/>
    <property type="project" value="UniProtKB-EC"/>
</dbReference>
<dbReference type="Gene3D" id="1.10.275.20">
    <property type="entry name" value="Choline/Carnitine o-acyltransferase"/>
    <property type="match status" value="1"/>
</dbReference>
<evidence type="ECO:0000256" key="9">
    <source>
        <dbReference type="ARBA" id="ARBA00039091"/>
    </source>
</evidence>
<comment type="catalytic activity">
    <reaction evidence="11">
        <text>4,8-dimethylnonanoyl-CoA + (R)-carnitine = O-4,8-dimethylnonanoyl-(R)-carnitine + CoA</text>
        <dbReference type="Rhea" id="RHEA:44860"/>
        <dbReference type="ChEBI" id="CHEBI:16347"/>
        <dbReference type="ChEBI" id="CHEBI:57287"/>
        <dbReference type="ChEBI" id="CHEBI:77061"/>
        <dbReference type="ChEBI" id="CHEBI:84654"/>
    </reaction>
</comment>
<organism evidence="15 16">
    <name type="scientific">Ramazzottius varieornatus</name>
    <name type="common">Water bear</name>
    <name type="synonym">Tardigrade</name>
    <dbReference type="NCBI Taxonomy" id="947166"/>
    <lineage>
        <taxon>Eukaryota</taxon>
        <taxon>Metazoa</taxon>
        <taxon>Ecdysozoa</taxon>
        <taxon>Tardigrada</taxon>
        <taxon>Eutardigrada</taxon>
        <taxon>Parachela</taxon>
        <taxon>Hypsibioidea</taxon>
        <taxon>Ramazzottiidae</taxon>
        <taxon>Ramazzottius</taxon>
    </lineage>
</organism>
<dbReference type="GO" id="GO:0007274">
    <property type="term" value="P:neuromuscular synaptic transmission"/>
    <property type="evidence" value="ECO:0007669"/>
    <property type="project" value="TreeGrafter"/>
</dbReference>
<keyword evidence="7" id="KW-0443">Lipid metabolism</keyword>
<evidence type="ECO:0000256" key="13">
    <source>
        <dbReference type="SAM" id="MobiDB-lite"/>
    </source>
</evidence>
<reference evidence="15 16" key="1">
    <citation type="journal article" date="2016" name="Nat. Commun.">
        <title>Extremotolerant tardigrade genome and improved radiotolerance of human cultured cells by tardigrade-unique protein.</title>
        <authorList>
            <person name="Hashimoto T."/>
            <person name="Horikawa D.D."/>
            <person name="Saito Y."/>
            <person name="Kuwahara H."/>
            <person name="Kozuka-Hata H."/>
            <person name="Shin-I T."/>
            <person name="Minakuchi Y."/>
            <person name="Ohishi K."/>
            <person name="Motoyama A."/>
            <person name="Aizu T."/>
            <person name="Enomoto A."/>
            <person name="Kondo K."/>
            <person name="Tanaka S."/>
            <person name="Hara Y."/>
            <person name="Koshikawa S."/>
            <person name="Sagara H."/>
            <person name="Miura T."/>
            <person name="Yokobori S."/>
            <person name="Miyagawa K."/>
            <person name="Suzuki Y."/>
            <person name="Kubo T."/>
            <person name="Oyama M."/>
            <person name="Kohara Y."/>
            <person name="Fujiyama A."/>
            <person name="Arakawa K."/>
            <person name="Katayama T."/>
            <person name="Toyoda A."/>
            <person name="Kunieda T."/>
        </authorList>
    </citation>
    <scope>NUCLEOTIDE SEQUENCE [LARGE SCALE GENOMIC DNA]</scope>
    <source>
        <strain evidence="15 16">YOKOZUNA-1</strain>
    </source>
</reference>
<dbReference type="InterPro" id="IPR042231">
    <property type="entry name" value="Cho/carn_acyl_trans_2"/>
</dbReference>
<feature type="compositionally biased region" description="Basic and acidic residues" evidence="13">
    <location>
        <begin position="389"/>
        <end position="402"/>
    </location>
</feature>
<dbReference type="STRING" id="947166.A0A1D1VDR8"/>
<evidence type="ECO:0000256" key="10">
    <source>
        <dbReference type="ARBA" id="ARBA00040495"/>
    </source>
</evidence>
<name>A0A1D1VDR8_RAMVA</name>
<dbReference type="PANTHER" id="PTHR22589:SF14">
    <property type="entry name" value="CHOLINE O-ACETYLTRANSFERASE"/>
    <property type="match status" value="1"/>
</dbReference>
<evidence type="ECO:0000256" key="8">
    <source>
        <dbReference type="ARBA" id="ARBA00023315"/>
    </source>
</evidence>
<feature type="active site" description="Proton acceptor" evidence="12">
    <location>
        <position position="315"/>
    </location>
</feature>
<comment type="pathway">
    <text evidence="1">Lipid metabolism; fatty acid beta-oxidation.</text>
</comment>
<dbReference type="GO" id="GO:0016406">
    <property type="term" value="F:carnitine O-acyltransferase activity"/>
    <property type="evidence" value="ECO:0007669"/>
    <property type="project" value="UniProtKB-ARBA"/>
</dbReference>
<comment type="similarity">
    <text evidence="2">Belongs to the carnitine/choline acetyltransferase family.</text>
</comment>
<dbReference type="InterPro" id="IPR000542">
    <property type="entry name" value="Carn_acyl_trans"/>
</dbReference>
<dbReference type="OrthoDB" id="240216at2759"/>
<dbReference type="PANTHER" id="PTHR22589">
    <property type="entry name" value="CARNITINE O-ACYLTRANSFERASE"/>
    <property type="match status" value="1"/>
</dbReference>
<evidence type="ECO:0000256" key="12">
    <source>
        <dbReference type="PIRSR" id="PIRSR600542-1"/>
    </source>
</evidence>
<keyword evidence="6" id="KW-0530">Neurotransmitter biosynthesis</keyword>
<keyword evidence="4" id="KW-0808">Transferase</keyword>
<evidence type="ECO:0000256" key="1">
    <source>
        <dbReference type="ARBA" id="ARBA00005005"/>
    </source>
</evidence>
<protein>
    <recommendedName>
        <fullName evidence="10">Choline O-acetyltransferase</fullName>
        <ecNumber evidence="9">2.3.1.6</ecNumber>
    </recommendedName>
</protein>
<evidence type="ECO:0000256" key="2">
    <source>
        <dbReference type="ARBA" id="ARBA00005232"/>
    </source>
</evidence>
<evidence type="ECO:0000313" key="16">
    <source>
        <dbReference type="Proteomes" id="UP000186922"/>
    </source>
</evidence>
<dbReference type="Proteomes" id="UP000186922">
    <property type="component" value="Unassembled WGS sequence"/>
</dbReference>
<evidence type="ECO:0000313" key="15">
    <source>
        <dbReference type="EMBL" id="GAU97023.1"/>
    </source>
</evidence>
<dbReference type="Pfam" id="PF00755">
    <property type="entry name" value="Carn_acyltransf"/>
    <property type="match status" value="1"/>
</dbReference>
<evidence type="ECO:0000256" key="4">
    <source>
        <dbReference type="ARBA" id="ARBA00022679"/>
    </source>
</evidence>
<dbReference type="InterPro" id="IPR042572">
    <property type="entry name" value="Carn_acyl_trans_N"/>
</dbReference>
<dbReference type="GO" id="GO:0008292">
    <property type="term" value="P:acetylcholine biosynthetic process"/>
    <property type="evidence" value="ECO:0007669"/>
    <property type="project" value="TreeGrafter"/>
</dbReference>
<dbReference type="Gene3D" id="3.30.559.10">
    <property type="entry name" value="Chloramphenicol acetyltransferase-like domain"/>
    <property type="match status" value="1"/>
</dbReference>
<gene>
    <name evidence="15" type="primary">RvY_08386-1</name>
    <name evidence="15" type="synonym">RvY_08386.1</name>
    <name evidence="15" type="ORF">RvY_08386</name>
</gene>
<evidence type="ECO:0000256" key="11">
    <source>
        <dbReference type="ARBA" id="ARBA00048999"/>
    </source>
</evidence>
<dbReference type="UniPathway" id="UPA00659"/>
<dbReference type="EC" id="2.3.1.6" evidence="9"/>
<proteinExistence type="inferred from homology"/>
<dbReference type="GO" id="GO:0045202">
    <property type="term" value="C:synapse"/>
    <property type="evidence" value="ECO:0007669"/>
    <property type="project" value="GOC"/>
</dbReference>
<evidence type="ECO:0000256" key="3">
    <source>
        <dbReference type="ARBA" id="ARBA00022448"/>
    </source>
</evidence>
<feature type="domain" description="Choline/carnitine acyltransferase" evidence="14">
    <location>
        <begin position="12"/>
        <end position="642"/>
    </location>
</feature>
<evidence type="ECO:0000259" key="14">
    <source>
        <dbReference type="Pfam" id="PF00755"/>
    </source>
</evidence>
<dbReference type="InterPro" id="IPR023213">
    <property type="entry name" value="CAT-like_dom_sf"/>
</dbReference>
<dbReference type="GO" id="GO:0005737">
    <property type="term" value="C:cytoplasm"/>
    <property type="evidence" value="ECO:0007669"/>
    <property type="project" value="TreeGrafter"/>
</dbReference>
<keyword evidence="3" id="KW-0813">Transport</keyword>
<sequence length="657" mass="74803">MAPTKYEIPPKLPVPSMKDCFKSYLDDLSAIIPQEEWEKTRALVQEFTAKDGLGPILHKTLEELAERVENWAHDFWLDDMYFKVGLALPVNSNPGMVLRRQNFTSDSEWLRFAAEVMYGAVEYKLLIDGEDVPQNYTREHDPLDMQQYRNIFPTYRRPGLIKDQRIRFSGSEHCIVVTKGQFFQLNLFNDGEINTPAELASELTWIVDHAEDDPQLSVGLLTTMARREWAQVHKILSAAKTNEKSLAIIESSLFLLCLDDECQVMSDIDVNEETTTLHEMIHGGGSAAHSRNRWFEKPLQLIVNRQGYCGLNYEHSSAEGIPVVAMIESAYKRAQAWKKNQEIEMQRGRHPKMTRRESTISLGNGRTHSTTSTGINDGQPIDGIQEESVDGHGIQDKEKQGDDDIFNETSPKHLKWNLSDELLTILDATCHDIDRLAGDLELRVYRFDLFGKNVPKQFKMSPDCFVQLALQLAFYKSHGHLVATYESASIRRFTQGRVDVIRAATKEAKRWVEAMTLNGRSKEEMLKLFWDAMEKQTDVMNKAIRGQGVDNYFIALREIGTALTGAVPDVFDDENFKYFNSFYLSTSQVPTSDEKTFMGYGPVIPGGYGCSYNLHEKQILFCISSWRSCTKTSTKLFSGNLDEGLLEMQELLQNTSS</sequence>
<dbReference type="EMBL" id="BDGG01000004">
    <property type="protein sequence ID" value="GAU97023.1"/>
    <property type="molecule type" value="Genomic_DNA"/>
</dbReference>